<sequence length="256" mass="26631">MRPADLKRILARVRRGTLSPARAAAAIAAAPFERLEFATLDHQRALRAGFPEVVFGPGKTPAQLVTIVSRLLKRNDLVLATRVSEAGRTALADAFSGAEIFDRSGAAVIRRRVPPSRRKQGIGRVLILCAGTADLPVAEEALVTARVMGSRAELIADVGVAGLHRLLAHARALRGARVLVVVAGLEGALPSVVGGLTDRPLIAVPTSVGYGAHFRGLAPLLAMLNSCAAGVTVVNVDNGFGAGYAAHLINSAGARR</sequence>
<evidence type="ECO:0000259" key="1">
    <source>
        <dbReference type="SMART" id="SM01001"/>
    </source>
</evidence>
<comment type="caution">
    <text evidence="2">The sequence shown here is derived from an EMBL/GenBank/DDBJ whole genome shotgun (WGS) entry which is preliminary data.</text>
</comment>
<dbReference type="Gene3D" id="3.40.50.1970">
    <property type="match status" value="1"/>
</dbReference>
<dbReference type="SMART" id="SM01001">
    <property type="entry name" value="AIRC"/>
    <property type="match status" value="1"/>
</dbReference>
<name>A0A9D6LAP1_UNCEI</name>
<dbReference type="PANTHER" id="PTHR43064:SF1">
    <property type="entry name" value="SLL1489 PROTEIN"/>
    <property type="match status" value="1"/>
</dbReference>
<dbReference type="PANTHER" id="PTHR43064">
    <property type="entry name" value="PHOSPHORIBOSYLAMINOIMIDAZOLE CARBOXYLASE-RELATED"/>
    <property type="match status" value="1"/>
</dbReference>
<dbReference type="Proteomes" id="UP000807850">
    <property type="component" value="Unassembled WGS sequence"/>
</dbReference>
<dbReference type="NCBIfam" id="NF033503">
    <property type="entry name" value="LarB"/>
    <property type="match status" value="1"/>
</dbReference>
<dbReference type="GO" id="GO:0016787">
    <property type="term" value="F:hydrolase activity"/>
    <property type="evidence" value="ECO:0007669"/>
    <property type="project" value="InterPro"/>
</dbReference>
<dbReference type="SUPFAM" id="SSF52255">
    <property type="entry name" value="N5-CAIR mutase (phosphoribosylaminoimidazole carboxylase, PurE)"/>
    <property type="match status" value="1"/>
</dbReference>
<protein>
    <submittedName>
        <fullName evidence="2">Nickel pincer cofactor biosynthesis protein LarB</fullName>
    </submittedName>
</protein>
<dbReference type="InterPro" id="IPR039476">
    <property type="entry name" value="P2CMN_synthase_LarB"/>
</dbReference>
<organism evidence="2 3">
    <name type="scientific">Eiseniibacteriota bacterium</name>
    <dbReference type="NCBI Taxonomy" id="2212470"/>
    <lineage>
        <taxon>Bacteria</taxon>
        <taxon>Candidatus Eiseniibacteriota</taxon>
    </lineage>
</organism>
<dbReference type="InterPro" id="IPR000031">
    <property type="entry name" value="PurE_dom"/>
</dbReference>
<proteinExistence type="predicted"/>
<dbReference type="EMBL" id="JACQAY010000221">
    <property type="protein sequence ID" value="MBI3539972.1"/>
    <property type="molecule type" value="Genomic_DNA"/>
</dbReference>
<evidence type="ECO:0000313" key="2">
    <source>
        <dbReference type="EMBL" id="MBI3539972.1"/>
    </source>
</evidence>
<accession>A0A9D6LAP1</accession>
<dbReference type="AlphaFoldDB" id="A0A9D6LAP1"/>
<gene>
    <name evidence="2" type="primary">larB</name>
    <name evidence="2" type="ORF">HY076_06835</name>
</gene>
<dbReference type="Pfam" id="PF00731">
    <property type="entry name" value="AIRC"/>
    <property type="match status" value="1"/>
</dbReference>
<reference evidence="2" key="1">
    <citation type="submission" date="2020-07" db="EMBL/GenBank/DDBJ databases">
        <title>Huge and variable diversity of episymbiotic CPR bacteria and DPANN archaea in groundwater ecosystems.</title>
        <authorList>
            <person name="He C.Y."/>
            <person name="Keren R."/>
            <person name="Whittaker M."/>
            <person name="Farag I.F."/>
            <person name="Doudna J."/>
            <person name="Cate J.H.D."/>
            <person name="Banfield J.F."/>
        </authorList>
    </citation>
    <scope>NUCLEOTIDE SEQUENCE</scope>
    <source>
        <strain evidence="2">NC_groundwater_928_Pr1_S-0.2um_72_17</strain>
    </source>
</reference>
<evidence type="ECO:0000313" key="3">
    <source>
        <dbReference type="Proteomes" id="UP000807850"/>
    </source>
</evidence>
<dbReference type="GO" id="GO:0006189">
    <property type="term" value="P:'de novo' IMP biosynthetic process"/>
    <property type="evidence" value="ECO:0007669"/>
    <property type="project" value="InterPro"/>
</dbReference>
<feature type="domain" description="PurE" evidence="1">
    <location>
        <begin position="123"/>
        <end position="255"/>
    </location>
</feature>